<organism evidence="3">
    <name type="scientific">marine metagenome</name>
    <dbReference type="NCBI Taxonomy" id="408172"/>
    <lineage>
        <taxon>unclassified sequences</taxon>
        <taxon>metagenomes</taxon>
        <taxon>ecological metagenomes</taxon>
    </lineage>
</organism>
<feature type="transmembrane region" description="Helical" evidence="2">
    <location>
        <begin position="76"/>
        <end position="100"/>
    </location>
</feature>
<keyword evidence="2" id="KW-1133">Transmembrane helix</keyword>
<keyword evidence="2" id="KW-0472">Membrane</keyword>
<evidence type="ECO:0000313" key="3">
    <source>
        <dbReference type="EMBL" id="SUZ49915.1"/>
    </source>
</evidence>
<keyword evidence="2" id="KW-0812">Transmembrane</keyword>
<reference evidence="3" key="1">
    <citation type="submission" date="2018-05" db="EMBL/GenBank/DDBJ databases">
        <authorList>
            <person name="Lanie J.A."/>
            <person name="Ng W.-L."/>
            <person name="Kazmierczak K.M."/>
            <person name="Andrzejewski T.M."/>
            <person name="Davidsen T.M."/>
            <person name="Wayne K.J."/>
            <person name="Tettelin H."/>
            <person name="Glass J.I."/>
            <person name="Rusch D."/>
            <person name="Podicherti R."/>
            <person name="Tsui H.-C.T."/>
            <person name="Winkler M.E."/>
        </authorList>
    </citation>
    <scope>NUCLEOTIDE SEQUENCE</scope>
</reference>
<feature type="region of interest" description="Disordered" evidence="1">
    <location>
        <begin position="367"/>
        <end position="410"/>
    </location>
</feature>
<evidence type="ECO:0000256" key="2">
    <source>
        <dbReference type="SAM" id="Phobius"/>
    </source>
</evidence>
<protein>
    <submittedName>
        <fullName evidence="3">Uncharacterized protein</fullName>
    </submittedName>
</protein>
<accession>A0A381N5U6</accession>
<sequence>MGPMNLHFDIRDIFRAPRLALSGKKIWIFILGNIVGYVSYWILTYVAFALAGINFSQSWSDYGLYPCLFGNEASCFAWIVYLAGIVIWFFTVSLSCTAVARVTYKQLKGDEFFSSGDACAFVKKHWHPVIFTSISLLLIIVFFLIGAMTFALFGKIPYVGEFLFVIPYFFYFFGAVFTIYSAIVFFIALTYTPAIVATCEEDTMGAVFQNYSIAWSQPWRVILYHTALLPIGYIGIWIFKYFWLGAFKLINCVYGCSWFMGTKLANIVAYASNIICPESVCRLSSSFCSFGSGPSCCVGNVSSCCAISTNVDIASISGTETVAGVILAIFLFLLVLAVISYGLSILSVGETIMFVIFKKKSDDDNLLERKDEDELEEEEEFEADETSDEEDSEDSDSEETETDEEKPDED</sequence>
<dbReference type="EMBL" id="UINC01000143">
    <property type="protein sequence ID" value="SUZ49915.1"/>
    <property type="molecule type" value="Genomic_DNA"/>
</dbReference>
<feature type="compositionally biased region" description="Acidic residues" evidence="1">
    <location>
        <begin position="373"/>
        <end position="410"/>
    </location>
</feature>
<proteinExistence type="predicted"/>
<dbReference type="AlphaFoldDB" id="A0A381N5U6"/>
<feature type="transmembrane region" description="Helical" evidence="2">
    <location>
        <begin position="165"/>
        <end position="189"/>
    </location>
</feature>
<evidence type="ECO:0000256" key="1">
    <source>
        <dbReference type="SAM" id="MobiDB-lite"/>
    </source>
</evidence>
<feature type="transmembrane region" description="Helical" evidence="2">
    <location>
        <begin position="221"/>
        <end position="239"/>
    </location>
</feature>
<feature type="transmembrane region" description="Helical" evidence="2">
    <location>
        <begin position="325"/>
        <end position="357"/>
    </location>
</feature>
<feature type="transmembrane region" description="Helical" evidence="2">
    <location>
        <begin position="26"/>
        <end position="56"/>
    </location>
</feature>
<name>A0A381N5U6_9ZZZZ</name>
<feature type="transmembrane region" description="Helical" evidence="2">
    <location>
        <begin position="129"/>
        <end position="153"/>
    </location>
</feature>
<gene>
    <name evidence="3" type="ORF">METZ01_LOCUS2769</name>
</gene>